<evidence type="ECO:0000256" key="2">
    <source>
        <dbReference type="ARBA" id="ARBA00005995"/>
    </source>
</evidence>
<name>A0A316TMI3_9ACTN</name>
<dbReference type="Pfam" id="PF01593">
    <property type="entry name" value="Amino_oxidase"/>
    <property type="match status" value="1"/>
</dbReference>
<dbReference type="AlphaFoldDB" id="A0A316TMI3"/>
<dbReference type="RefSeq" id="WP_109691722.1">
    <property type="nucleotide sequence ID" value="NZ_QGDD01000001.1"/>
</dbReference>
<keyword evidence="3" id="KW-0560">Oxidoreductase</keyword>
<comment type="cofactor">
    <cofactor evidence="1">
        <name>FAD</name>
        <dbReference type="ChEBI" id="CHEBI:57692"/>
    </cofactor>
</comment>
<feature type="binding site" evidence="4">
    <location>
        <position position="234"/>
    </location>
    <ligand>
        <name>FAD</name>
        <dbReference type="ChEBI" id="CHEBI:57692"/>
    </ligand>
</feature>
<gene>
    <name evidence="6" type="ORF">DJ010_00740</name>
</gene>
<evidence type="ECO:0000313" key="6">
    <source>
        <dbReference type="EMBL" id="PWN04215.1"/>
    </source>
</evidence>
<dbReference type="PANTHER" id="PTHR43563:SF1">
    <property type="entry name" value="AMINE OXIDASE [FLAVIN-CONTAINING] B"/>
    <property type="match status" value="1"/>
</dbReference>
<dbReference type="InterPro" id="IPR050703">
    <property type="entry name" value="Flavin_MAO"/>
</dbReference>
<feature type="binding site" evidence="4">
    <location>
        <position position="423"/>
    </location>
    <ligand>
        <name>FAD</name>
        <dbReference type="ChEBI" id="CHEBI:57692"/>
    </ligand>
</feature>
<dbReference type="SUPFAM" id="SSF54373">
    <property type="entry name" value="FAD-linked reductases, C-terminal domain"/>
    <property type="match status" value="1"/>
</dbReference>
<dbReference type="Gene3D" id="3.50.50.60">
    <property type="entry name" value="FAD/NAD(P)-binding domain"/>
    <property type="match status" value="1"/>
</dbReference>
<dbReference type="Proteomes" id="UP000245507">
    <property type="component" value="Unassembled WGS sequence"/>
</dbReference>
<evidence type="ECO:0000313" key="7">
    <source>
        <dbReference type="Proteomes" id="UP000245507"/>
    </source>
</evidence>
<dbReference type="PANTHER" id="PTHR43563">
    <property type="entry name" value="AMINE OXIDASE"/>
    <property type="match status" value="1"/>
</dbReference>
<proteinExistence type="inferred from homology"/>
<dbReference type="InterPro" id="IPR001613">
    <property type="entry name" value="Flavin_amine_oxidase"/>
</dbReference>
<reference evidence="6 7" key="1">
    <citation type="submission" date="2018-05" db="EMBL/GenBank/DDBJ databases">
        <title>Nocardioides silvaticus genome.</title>
        <authorList>
            <person name="Li C."/>
            <person name="Wang G."/>
        </authorList>
    </citation>
    <scope>NUCLEOTIDE SEQUENCE [LARGE SCALE GENOMIC DNA]</scope>
    <source>
        <strain evidence="6 7">CCTCC AB 2018079</strain>
    </source>
</reference>
<dbReference type="PRINTS" id="PR00757">
    <property type="entry name" value="AMINEOXDASEF"/>
</dbReference>
<comment type="caution">
    <text evidence="6">The sequence shown here is derived from an EMBL/GenBank/DDBJ whole genome shotgun (WGS) entry which is preliminary data.</text>
</comment>
<dbReference type="Gene3D" id="1.10.405.10">
    <property type="entry name" value="Guanine Nucleotide Dissociation Inhibitor, domain 1"/>
    <property type="match status" value="1"/>
</dbReference>
<dbReference type="Gene3D" id="3.90.660.10">
    <property type="match status" value="1"/>
</dbReference>
<accession>A0A316TMI3</accession>
<sequence>MADVDVVVVGAGLAGLTAARALVAAGRTVTVLEARDRVGGRTEGGVVDGHPVELGGTWIGEGHTEMYRLVAELGLQTFPTWNDAGSHLLDLGGRQSRLSSRKGAVPRLNPIALADLVQGLARFERLARGVDPARPWEHPRADVLDGQTYETWVRRNLRTPTGRTYFRVLAEAVYAADPADLSLLHTLFYTASNGDLETLSATDRGAQKDRVVGGSVLVSQRLAEGLDIRLDSPVTSIVSDDEGVAVRTRAGATVTGRRVVVAVPPTLAGRIHYDPLLPPWRDQLLQKVPAGTVAKCFASYPTPFWRDAGLNGQAISDRGPVKVTFDVSPPGGEIGILMGFVEGGEARRWQRLPEDVRRRQVLECLARYFGPAAAAPISYVEKDWSAEEFSRGCYGAHFAPGVWTAHGDALRPPVGRVHWAGAEHAVEWSGYMEGAVRSGRVTAAEVLAVL</sequence>
<dbReference type="InterPro" id="IPR036188">
    <property type="entry name" value="FAD/NAD-bd_sf"/>
</dbReference>
<evidence type="ECO:0000256" key="1">
    <source>
        <dbReference type="ARBA" id="ARBA00001974"/>
    </source>
</evidence>
<dbReference type="EMBL" id="QGDD01000001">
    <property type="protein sequence ID" value="PWN04215.1"/>
    <property type="molecule type" value="Genomic_DNA"/>
</dbReference>
<organism evidence="6 7">
    <name type="scientific">Nocardioides silvaticus</name>
    <dbReference type="NCBI Taxonomy" id="2201891"/>
    <lineage>
        <taxon>Bacteria</taxon>
        <taxon>Bacillati</taxon>
        <taxon>Actinomycetota</taxon>
        <taxon>Actinomycetes</taxon>
        <taxon>Propionibacteriales</taxon>
        <taxon>Nocardioidaceae</taxon>
        <taxon>Nocardioides</taxon>
    </lineage>
</organism>
<dbReference type="GO" id="GO:0016491">
    <property type="term" value="F:oxidoreductase activity"/>
    <property type="evidence" value="ECO:0007669"/>
    <property type="project" value="UniProtKB-KW"/>
</dbReference>
<comment type="similarity">
    <text evidence="2">Belongs to the flavin monoamine oxidase family.</text>
</comment>
<dbReference type="OrthoDB" id="337830at2"/>
<dbReference type="SUPFAM" id="SSF51905">
    <property type="entry name" value="FAD/NAD(P)-binding domain"/>
    <property type="match status" value="1"/>
</dbReference>
<keyword evidence="7" id="KW-1185">Reference proteome</keyword>
<feature type="domain" description="Amine oxidase" evidence="5">
    <location>
        <begin position="13"/>
        <end position="447"/>
    </location>
</feature>
<protein>
    <submittedName>
        <fullName evidence="6">Oxidoreductase</fullName>
    </submittedName>
</protein>
<evidence type="ECO:0000256" key="3">
    <source>
        <dbReference type="ARBA" id="ARBA00023002"/>
    </source>
</evidence>
<feature type="binding site" evidence="4">
    <location>
        <position position="340"/>
    </location>
    <ligand>
        <name>substrate</name>
    </ligand>
</feature>
<feature type="binding site" evidence="4">
    <location>
        <begin position="33"/>
        <end position="34"/>
    </location>
    <ligand>
        <name>FAD</name>
        <dbReference type="ChEBI" id="CHEBI:57692"/>
    </ligand>
</feature>
<evidence type="ECO:0000256" key="4">
    <source>
        <dbReference type="PIRSR" id="PIRSR601613-1"/>
    </source>
</evidence>
<evidence type="ECO:0000259" key="5">
    <source>
        <dbReference type="Pfam" id="PF01593"/>
    </source>
</evidence>
<dbReference type="InterPro" id="IPR002937">
    <property type="entry name" value="Amino_oxidase"/>
</dbReference>